<keyword evidence="2" id="KW-1185">Reference proteome</keyword>
<dbReference type="EMBL" id="NIDE01000019">
    <property type="protein sequence ID" value="OWK35201.1"/>
    <property type="molecule type" value="Genomic_DNA"/>
</dbReference>
<sequence>METELALVTSFLEKLGVYINHMDFACDAFERAESETDKQIVSEFMLYINDEIAKLVRNRA</sequence>
<accession>A0A225D0S8</accession>
<dbReference type="AlphaFoldDB" id="A0A225D0S8"/>
<proteinExistence type="predicted"/>
<reference evidence="2" key="1">
    <citation type="submission" date="2017-06" db="EMBL/GenBank/DDBJ databases">
        <title>Genome analysis of Fimbriiglobus ruber SP5, the first member of the order Planctomycetales with confirmed chitinolytic capability.</title>
        <authorList>
            <person name="Ravin N.V."/>
            <person name="Rakitin A.L."/>
            <person name="Ivanova A.A."/>
            <person name="Beletsky A.V."/>
            <person name="Kulichevskaya I.S."/>
            <person name="Mardanov A.V."/>
            <person name="Dedysh S.N."/>
        </authorList>
    </citation>
    <scope>NUCLEOTIDE SEQUENCE [LARGE SCALE GENOMIC DNA]</scope>
    <source>
        <strain evidence="2">SP5</strain>
    </source>
</reference>
<evidence type="ECO:0000313" key="1">
    <source>
        <dbReference type="EMBL" id="OWK35201.1"/>
    </source>
</evidence>
<evidence type="ECO:0000313" key="2">
    <source>
        <dbReference type="Proteomes" id="UP000214646"/>
    </source>
</evidence>
<dbReference type="Proteomes" id="UP000214646">
    <property type="component" value="Unassembled WGS sequence"/>
</dbReference>
<name>A0A225D0S8_9BACT</name>
<organism evidence="1 2">
    <name type="scientific">Fimbriiglobus ruber</name>
    <dbReference type="NCBI Taxonomy" id="1908690"/>
    <lineage>
        <taxon>Bacteria</taxon>
        <taxon>Pseudomonadati</taxon>
        <taxon>Planctomycetota</taxon>
        <taxon>Planctomycetia</taxon>
        <taxon>Gemmatales</taxon>
        <taxon>Gemmataceae</taxon>
        <taxon>Fimbriiglobus</taxon>
    </lineage>
</organism>
<protein>
    <submittedName>
        <fullName evidence="1">Uncharacterized protein</fullName>
    </submittedName>
</protein>
<gene>
    <name evidence="1" type="ORF">FRUB_10043</name>
</gene>
<comment type="caution">
    <text evidence="1">The sequence shown here is derived from an EMBL/GenBank/DDBJ whole genome shotgun (WGS) entry which is preliminary data.</text>
</comment>